<gene>
    <name evidence="1" type="ORF">CROQUDRAFT_671155</name>
</gene>
<dbReference type="AlphaFoldDB" id="A0A9P6TBL6"/>
<dbReference type="Proteomes" id="UP000886653">
    <property type="component" value="Unassembled WGS sequence"/>
</dbReference>
<accession>A0A9P6TBL6</accession>
<comment type="caution">
    <text evidence="1">The sequence shown here is derived from an EMBL/GenBank/DDBJ whole genome shotgun (WGS) entry which is preliminary data.</text>
</comment>
<evidence type="ECO:0000313" key="2">
    <source>
        <dbReference type="Proteomes" id="UP000886653"/>
    </source>
</evidence>
<keyword evidence="2" id="KW-1185">Reference proteome</keyword>
<name>A0A9P6TBL6_9BASI</name>
<organism evidence="1 2">
    <name type="scientific">Cronartium quercuum f. sp. fusiforme G11</name>
    <dbReference type="NCBI Taxonomy" id="708437"/>
    <lineage>
        <taxon>Eukaryota</taxon>
        <taxon>Fungi</taxon>
        <taxon>Dikarya</taxon>
        <taxon>Basidiomycota</taxon>
        <taxon>Pucciniomycotina</taxon>
        <taxon>Pucciniomycetes</taxon>
        <taxon>Pucciniales</taxon>
        <taxon>Coleosporiaceae</taxon>
        <taxon>Cronartium</taxon>
    </lineage>
</organism>
<dbReference type="EMBL" id="MU167261">
    <property type="protein sequence ID" value="KAG0146392.1"/>
    <property type="molecule type" value="Genomic_DNA"/>
</dbReference>
<protein>
    <recommendedName>
        <fullName evidence="3">Retrotransposon gag domain-containing protein</fullName>
    </recommendedName>
</protein>
<proteinExistence type="predicted"/>
<evidence type="ECO:0000313" key="1">
    <source>
        <dbReference type="EMBL" id="KAG0146392.1"/>
    </source>
</evidence>
<sequence>MILEFGDKFASSTAVKNLRVCQMGSSTISDYNSRFDSLAVKVEGSDKILIDYYKKGFTDAVRRQSLLQADWAPAKTWRKFYIKDLVSDSMCEVLGKQDIAVLAA</sequence>
<reference evidence="1" key="1">
    <citation type="submission" date="2013-11" db="EMBL/GenBank/DDBJ databases">
        <title>Genome sequence of the fusiform rust pathogen reveals effectors for host alternation and coevolution with pine.</title>
        <authorList>
            <consortium name="DOE Joint Genome Institute"/>
            <person name="Smith K."/>
            <person name="Pendleton A."/>
            <person name="Kubisiak T."/>
            <person name="Anderson C."/>
            <person name="Salamov A."/>
            <person name="Aerts A."/>
            <person name="Riley R."/>
            <person name="Clum A."/>
            <person name="Lindquist E."/>
            <person name="Ence D."/>
            <person name="Campbell M."/>
            <person name="Kronenberg Z."/>
            <person name="Feau N."/>
            <person name="Dhillon B."/>
            <person name="Hamelin R."/>
            <person name="Burleigh J."/>
            <person name="Smith J."/>
            <person name="Yandell M."/>
            <person name="Nelson C."/>
            <person name="Grigoriev I."/>
            <person name="Davis J."/>
        </authorList>
    </citation>
    <scope>NUCLEOTIDE SEQUENCE</scope>
    <source>
        <strain evidence="1">G11</strain>
    </source>
</reference>
<evidence type="ECO:0008006" key="3">
    <source>
        <dbReference type="Google" id="ProtNLM"/>
    </source>
</evidence>